<evidence type="ECO:0000256" key="2">
    <source>
        <dbReference type="SAM" id="SignalP"/>
    </source>
</evidence>
<dbReference type="Proteomes" id="UP000620124">
    <property type="component" value="Unassembled WGS sequence"/>
</dbReference>
<protein>
    <submittedName>
        <fullName evidence="3">Uncharacterized protein</fullName>
    </submittedName>
</protein>
<gene>
    <name evidence="3" type="ORF">MVEN_02644100</name>
</gene>
<name>A0A8H6TXB6_9AGAR</name>
<keyword evidence="2" id="KW-0732">Signal</keyword>
<organism evidence="3 4">
    <name type="scientific">Mycena venus</name>
    <dbReference type="NCBI Taxonomy" id="2733690"/>
    <lineage>
        <taxon>Eukaryota</taxon>
        <taxon>Fungi</taxon>
        <taxon>Dikarya</taxon>
        <taxon>Basidiomycota</taxon>
        <taxon>Agaricomycotina</taxon>
        <taxon>Agaricomycetes</taxon>
        <taxon>Agaricomycetidae</taxon>
        <taxon>Agaricales</taxon>
        <taxon>Marasmiineae</taxon>
        <taxon>Mycenaceae</taxon>
        <taxon>Mycena</taxon>
    </lineage>
</organism>
<dbReference type="AlphaFoldDB" id="A0A8H6TXB6"/>
<sequence length="75" mass="7743">MKSTLCIALSTATAAFAANVSPAHVKTIDAASYKALGVPRPPTSLAPRAERMSRSAMPEMSSCATTPTGKDTVFT</sequence>
<feature type="compositionally biased region" description="Polar residues" evidence="1">
    <location>
        <begin position="62"/>
        <end position="75"/>
    </location>
</feature>
<feature type="signal peptide" evidence="2">
    <location>
        <begin position="1"/>
        <end position="17"/>
    </location>
</feature>
<feature type="chain" id="PRO_5034167779" evidence="2">
    <location>
        <begin position="18"/>
        <end position="75"/>
    </location>
</feature>
<dbReference type="EMBL" id="JACAZI010000059">
    <property type="protein sequence ID" value="KAF7324416.1"/>
    <property type="molecule type" value="Genomic_DNA"/>
</dbReference>
<proteinExistence type="predicted"/>
<feature type="region of interest" description="Disordered" evidence="1">
    <location>
        <begin position="42"/>
        <end position="75"/>
    </location>
</feature>
<evidence type="ECO:0000313" key="3">
    <source>
        <dbReference type="EMBL" id="KAF7324416.1"/>
    </source>
</evidence>
<comment type="caution">
    <text evidence="3">The sequence shown here is derived from an EMBL/GenBank/DDBJ whole genome shotgun (WGS) entry which is preliminary data.</text>
</comment>
<evidence type="ECO:0000313" key="4">
    <source>
        <dbReference type="Proteomes" id="UP000620124"/>
    </source>
</evidence>
<keyword evidence="4" id="KW-1185">Reference proteome</keyword>
<accession>A0A8H6TXB6</accession>
<reference evidence="3" key="1">
    <citation type="submission" date="2020-05" db="EMBL/GenBank/DDBJ databases">
        <title>Mycena genomes resolve the evolution of fungal bioluminescence.</title>
        <authorList>
            <person name="Tsai I.J."/>
        </authorList>
    </citation>
    <scope>NUCLEOTIDE SEQUENCE</scope>
    <source>
        <strain evidence="3">CCC161011</strain>
    </source>
</reference>
<evidence type="ECO:0000256" key="1">
    <source>
        <dbReference type="SAM" id="MobiDB-lite"/>
    </source>
</evidence>